<name>A0A3M8DUL3_9BACL</name>
<comment type="caution">
    <text evidence="4">The sequence shown here is derived from an EMBL/GenBank/DDBJ whole genome shotgun (WGS) entry which is preliminary data.</text>
</comment>
<accession>A0A3M8DUL3</accession>
<evidence type="ECO:0000256" key="2">
    <source>
        <dbReference type="PROSITE-ProRule" id="PRU00703"/>
    </source>
</evidence>
<sequence>MLNQETDQLLQNRINELVVPASKVAHVQLGNSLEHALLVLIKSRYSAIPVLDHEYKIKGQISKTMILESILGLERIEYEKLEERVVSEVMDEKIPRMKEDETFLKALELSINHPYVCIEDSEGVFQGILTRRAILAAVYQYFRQS</sequence>
<evidence type="ECO:0000313" key="5">
    <source>
        <dbReference type="Proteomes" id="UP000271031"/>
    </source>
</evidence>
<keyword evidence="1 2" id="KW-0129">CBS domain</keyword>
<dbReference type="InterPro" id="IPR048125">
    <property type="entry name" value="CBS_CbpB"/>
</dbReference>
<dbReference type="Proteomes" id="UP000271031">
    <property type="component" value="Unassembled WGS sequence"/>
</dbReference>
<dbReference type="InterPro" id="IPR046342">
    <property type="entry name" value="CBS_dom_sf"/>
</dbReference>
<dbReference type="OrthoDB" id="2375431at2"/>
<dbReference type="InterPro" id="IPR051257">
    <property type="entry name" value="Diverse_CBS-Domain"/>
</dbReference>
<reference evidence="4 5" key="1">
    <citation type="submission" date="2018-10" db="EMBL/GenBank/DDBJ databases">
        <title>Phylogenomics of Brevibacillus.</title>
        <authorList>
            <person name="Dunlap C."/>
        </authorList>
    </citation>
    <scope>NUCLEOTIDE SEQUENCE [LARGE SCALE GENOMIC DNA]</scope>
    <source>
        <strain evidence="4 5">JCM 15716</strain>
    </source>
</reference>
<dbReference type="InterPro" id="IPR000644">
    <property type="entry name" value="CBS_dom"/>
</dbReference>
<dbReference type="AlphaFoldDB" id="A0A3M8DUL3"/>
<dbReference type="CDD" id="cd04643">
    <property type="entry name" value="CBS_pair_bac"/>
    <property type="match status" value="1"/>
</dbReference>
<dbReference type="PANTHER" id="PTHR43080:SF30">
    <property type="entry name" value="CYCLIC DI-AMP RECEPTOR B"/>
    <property type="match status" value="1"/>
</dbReference>
<feature type="domain" description="CBS" evidence="3">
    <location>
        <begin position="18"/>
        <end position="77"/>
    </location>
</feature>
<dbReference type="PROSITE" id="PS51371">
    <property type="entry name" value="CBS"/>
    <property type="match status" value="1"/>
</dbReference>
<dbReference type="SUPFAM" id="SSF54631">
    <property type="entry name" value="CBS-domain pair"/>
    <property type="match status" value="1"/>
</dbReference>
<dbReference type="Gene3D" id="3.10.580.10">
    <property type="entry name" value="CBS-domain"/>
    <property type="match status" value="1"/>
</dbReference>
<keyword evidence="5" id="KW-1185">Reference proteome</keyword>
<dbReference type="EMBL" id="RHHQ01000004">
    <property type="protein sequence ID" value="RNB91786.1"/>
    <property type="molecule type" value="Genomic_DNA"/>
</dbReference>
<evidence type="ECO:0000259" key="3">
    <source>
        <dbReference type="PROSITE" id="PS51371"/>
    </source>
</evidence>
<gene>
    <name evidence="4" type="ORF">EDM56_03270</name>
</gene>
<protein>
    <submittedName>
        <fullName evidence="4">CBS domain-containing protein</fullName>
    </submittedName>
</protein>
<proteinExistence type="predicted"/>
<evidence type="ECO:0000313" key="4">
    <source>
        <dbReference type="EMBL" id="RNB91786.1"/>
    </source>
</evidence>
<organism evidence="4 5">
    <name type="scientific">Brevibacillus fluminis</name>
    <dbReference type="NCBI Taxonomy" id="511487"/>
    <lineage>
        <taxon>Bacteria</taxon>
        <taxon>Bacillati</taxon>
        <taxon>Bacillota</taxon>
        <taxon>Bacilli</taxon>
        <taxon>Bacillales</taxon>
        <taxon>Paenibacillaceae</taxon>
        <taxon>Brevibacillus</taxon>
    </lineage>
</organism>
<evidence type="ECO:0000256" key="1">
    <source>
        <dbReference type="ARBA" id="ARBA00023122"/>
    </source>
</evidence>
<dbReference type="NCBIfam" id="NF041630">
    <property type="entry name" value="CBS_CbpB"/>
    <property type="match status" value="1"/>
</dbReference>
<dbReference type="PANTHER" id="PTHR43080">
    <property type="entry name" value="CBS DOMAIN-CONTAINING PROTEIN CBSX3, MITOCHONDRIAL"/>
    <property type="match status" value="1"/>
</dbReference>
<dbReference type="Pfam" id="PF00571">
    <property type="entry name" value="CBS"/>
    <property type="match status" value="2"/>
</dbReference>
<dbReference type="RefSeq" id="WP_122916449.1">
    <property type="nucleotide sequence ID" value="NZ_CM125436.1"/>
</dbReference>